<dbReference type="SUPFAM" id="SSF55729">
    <property type="entry name" value="Acyl-CoA N-acyltransferases (Nat)"/>
    <property type="match status" value="1"/>
</dbReference>
<sequence length="187" mass="21008">MADEFEVRPPRSTAEVRGIRRVNARCWVDTYDHILPDEALPDPTIEPSEEWLREQFDYATTLNETESGRYVVAVEEPPLGGNPVVVGFAATRWGDEAKDFVGDDEAGLWTIYVDPSRWGEGIGSALLDAVTAAIPEQYDRLVLETFAENEVGQQFYRSKGFEVVEEFETEVGDESYPALLMARPLTD</sequence>
<organism evidence="2 3">
    <name type="scientific">Haloferax larsenii</name>
    <dbReference type="NCBI Taxonomy" id="302484"/>
    <lineage>
        <taxon>Archaea</taxon>
        <taxon>Methanobacteriati</taxon>
        <taxon>Methanobacteriota</taxon>
        <taxon>Stenosarchaea group</taxon>
        <taxon>Halobacteria</taxon>
        <taxon>Halobacteriales</taxon>
        <taxon>Haloferacaceae</taxon>
        <taxon>Haloferax</taxon>
    </lineage>
</organism>
<dbReference type="Gene3D" id="3.40.630.30">
    <property type="match status" value="1"/>
</dbReference>
<gene>
    <name evidence="2" type="ORF">SAMN04488691_102438</name>
</gene>
<dbReference type="InterPro" id="IPR016181">
    <property type="entry name" value="Acyl_CoA_acyltransferase"/>
</dbReference>
<dbReference type="InterPro" id="IPR050276">
    <property type="entry name" value="MshD_Acetyltransferase"/>
</dbReference>
<keyword evidence="2" id="KW-0689">Ribosomal protein</keyword>
<evidence type="ECO:0000313" key="2">
    <source>
        <dbReference type="EMBL" id="SEL03218.1"/>
    </source>
</evidence>
<feature type="domain" description="N-acetyltransferase" evidence="1">
    <location>
        <begin position="17"/>
        <end position="186"/>
    </location>
</feature>
<protein>
    <submittedName>
        <fullName evidence="2">Ribosomal protein S18 acetylase RimI</fullName>
    </submittedName>
</protein>
<dbReference type="GO" id="GO:0005840">
    <property type="term" value="C:ribosome"/>
    <property type="evidence" value="ECO:0007669"/>
    <property type="project" value="UniProtKB-KW"/>
</dbReference>
<dbReference type="OrthoDB" id="11597at2157"/>
<dbReference type="PANTHER" id="PTHR43617">
    <property type="entry name" value="L-AMINO ACID N-ACETYLTRANSFERASE"/>
    <property type="match status" value="1"/>
</dbReference>
<dbReference type="RefSeq" id="WP_074793015.1">
    <property type="nucleotide sequence ID" value="NZ_FOAD01000002.1"/>
</dbReference>
<dbReference type="Proteomes" id="UP000183894">
    <property type="component" value="Unassembled WGS sequence"/>
</dbReference>
<dbReference type="AlphaFoldDB" id="A0A1H7LWV5"/>
<dbReference type="GO" id="GO:0016747">
    <property type="term" value="F:acyltransferase activity, transferring groups other than amino-acyl groups"/>
    <property type="evidence" value="ECO:0007669"/>
    <property type="project" value="InterPro"/>
</dbReference>
<dbReference type="Pfam" id="PF00583">
    <property type="entry name" value="Acetyltransf_1"/>
    <property type="match status" value="1"/>
</dbReference>
<proteinExistence type="predicted"/>
<dbReference type="InterPro" id="IPR000182">
    <property type="entry name" value="GNAT_dom"/>
</dbReference>
<evidence type="ECO:0000259" key="1">
    <source>
        <dbReference type="PROSITE" id="PS51186"/>
    </source>
</evidence>
<dbReference type="CDD" id="cd04301">
    <property type="entry name" value="NAT_SF"/>
    <property type="match status" value="1"/>
</dbReference>
<name>A0A1H7LWV5_HALLR</name>
<keyword evidence="2" id="KW-0687">Ribonucleoprotein</keyword>
<reference evidence="2 3" key="1">
    <citation type="submission" date="2016-10" db="EMBL/GenBank/DDBJ databases">
        <authorList>
            <person name="de Groot N.N."/>
        </authorList>
    </citation>
    <scope>NUCLEOTIDE SEQUENCE [LARGE SCALE GENOMIC DNA]</scope>
    <source>
        <strain evidence="2 3">CDM_5</strain>
    </source>
</reference>
<dbReference type="PROSITE" id="PS51186">
    <property type="entry name" value="GNAT"/>
    <property type="match status" value="1"/>
</dbReference>
<evidence type="ECO:0000313" key="3">
    <source>
        <dbReference type="Proteomes" id="UP000183894"/>
    </source>
</evidence>
<accession>A0A1H7LWV5</accession>
<dbReference type="EMBL" id="FOAD01000002">
    <property type="protein sequence ID" value="SEL03218.1"/>
    <property type="molecule type" value="Genomic_DNA"/>
</dbReference>